<dbReference type="AlphaFoldDB" id="A0A9N8EAE2"/>
<evidence type="ECO:0000313" key="2">
    <source>
        <dbReference type="Proteomes" id="UP001153069"/>
    </source>
</evidence>
<protein>
    <submittedName>
        <fullName evidence="1">Uncharacterized protein</fullName>
    </submittedName>
</protein>
<comment type="caution">
    <text evidence="1">The sequence shown here is derived from an EMBL/GenBank/DDBJ whole genome shotgun (WGS) entry which is preliminary data.</text>
</comment>
<dbReference type="EMBL" id="CAICTM010000801">
    <property type="protein sequence ID" value="CAB9516729.1"/>
    <property type="molecule type" value="Genomic_DNA"/>
</dbReference>
<organism evidence="1 2">
    <name type="scientific">Seminavis robusta</name>
    <dbReference type="NCBI Taxonomy" id="568900"/>
    <lineage>
        <taxon>Eukaryota</taxon>
        <taxon>Sar</taxon>
        <taxon>Stramenopiles</taxon>
        <taxon>Ochrophyta</taxon>
        <taxon>Bacillariophyta</taxon>
        <taxon>Bacillariophyceae</taxon>
        <taxon>Bacillariophycidae</taxon>
        <taxon>Naviculales</taxon>
        <taxon>Naviculaceae</taxon>
        <taxon>Seminavis</taxon>
    </lineage>
</organism>
<gene>
    <name evidence="1" type="ORF">SEMRO_802_G204692.1</name>
</gene>
<sequence>MEVSCRKAAEGTKKCWIEHLSSPEAARMSTSWHLDDGRVLVRCLIVRWQAVCLSAVGKYALPQYERHSSWLAIQYMGSTKFAAANKIMQEEPVDRQAMNE</sequence>
<keyword evidence="2" id="KW-1185">Reference proteome</keyword>
<reference evidence="1" key="1">
    <citation type="submission" date="2020-06" db="EMBL/GenBank/DDBJ databases">
        <authorList>
            <consortium name="Plant Systems Biology data submission"/>
        </authorList>
    </citation>
    <scope>NUCLEOTIDE SEQUENCE</scope>
    <source>
        <strain evidence="1">D6</strain>
    </source>
</reference>
<evidence type="ECO:0000313" key="1">
    <source>
        <dbReference type="EMBL" id="CAB9516729.1"/>
    </source>
</evidence>
<name>A0A9N8EAE2_9STRA</name>
<dbReference type="Proteomes" id="UP001153069">
    <property type="component" value="Unassembled WGS sequence"/>
</dbReference>
<accession>A0A9N8EAE2</accession>
<proteinExistence type="predicted"/>